<feature type="compositionally biased region" description="Low complexity" evidence="1">
    <location>
        <begin position="244"/>
        <end position="271"/>
    </location>
</feature>
<name>A0A1Q9CZX6_SYMMI</name>
<feature type="region of interest" description="Disordered" evidence="1">
    <location>
        <begin position="348"/>
        <end position="371"/>
    </location>
</feature>
<feature type="compositionally biased region" description="Basic and acidic residues" evidence="1">
    <location>
        <begin position="301"/>
        <end position="313"/>
    </location>
</feature>
<feature type="region of interest" description="Disordered" evidence="1">
    <location>
        <begin position="217"/>
        <end position="323"/>
    </location>
</feature>
<evidence type="ECO:0000256" key="1">
    <source>
        <dbReference type="SAM" id="MobiDB-lite"/>
    </source>
</evidence>
<dbReference type="EMBL" id="LSRX01000813">
    <property type="protein sequence ID" value="OLP88471.1"/>
    <property type="molecule type" value="Genomic_DNA"/>
</dbReference>
<proteinExistence type="predicted"/>
<evidence type="ECO:0000313" key="2">
    <source>
        <dbReference type="EMBL" id="OLP88471.1"/>
    </source>
</evidence>
<dbReference type="OrthoDB" id="432278at2759"/>
<feature type="compositionally biased region" description="Basic and acidic residues" evidence="1">
    <location>
        <begin position="54"/>
        <end position="86"/>
    </location>
</feature>
<sequence>MAAASCPSVPELREALAKAEAQHADNQEALQTAGHQGQHLLAEEQALRQSLESCRQELEQAAEERSTPVSEKRPQARAQHELERLQLRNQLMAEELEEHENARSRSISTPRRHRGKSQSEDGRVRLQELNQELAEIKTAEEEAARGWAQAERLLASEVLEAEESEAKMLKQMREKLKQIKERNDLLKEELRSEEAKTQGKTLSLQTAVGQLRAELKCWSTGGGSPSHSQNRHGHSSSAGSEVWSGRASESSLGSGSQGSQGSQGSENSESQAFNGQRKPRRRPTSSFKPLEQMVTATKPTETLRREHHEKDETETSSASTALRSLRSSVSGLMDDALLRVGELLQDSGSTVKESKMEPIAETKFEQEDVSEGSAEALTDFWKGNHGESASAAFAHFGALLQQQVSSAAEMAATAMPSRG</sequence>
<dbReference type="Proteomes" id="UP000186817">
    <property type="component" value="Unassembled WGS sequence"/>
</dbReference>
<protein>
    <submittedName>
        <fullName evidence="2">Uncharacterized protein</fullName>
    </submittedName>
</protein>
<feature type="region of interest" description="Disordered" evidence="1">
    <location>
        <begin position="54"/>
        <end position="125"/>
    </location>
</feature>
<accession>A0A1Q9CZX6</accession>
<gene>
    <name evidence="2" type="ORF">AK812_SmicGene30203</name>
</gene>
<organism evidence="2 3">
    <name type="scientific">Symbiodinium microadriaticum</name>
    <name type="common">Dinoflagellate</name>
    <name type="synonym">Zooxanthella microadriatica</name>
    <dbReference type="NCBI Taxonomy" id="2951"/>
    <lineage>
        <taxon>Eukaryota</taxon>
        <taxon>Sar</taxon>
        <taxon>Alveolata</taxon>
        <taxon>Dinophyceae</taxon>
        <taxon>Suessiales</taxon>
        <taxon>Symbiodiniaceae</taxon>
        <taxon>Symbiodinium</taxon>
    </lineage>
</organism>
<reference evidence="2 3" key="1">
    <citation type="submission" date="2016-02" db="EMBL/GenBank/DDBJ databases">
        <title>Genome analysis of coral dinoflagellate symbionts highlights evolutionary adaptations to a symbiotic lifestyle.</title>
        <authorList>
            <person name="Aranda M."/>
            <person name="Li Y."/>
            <person name="Liew Y.J."/>
            <person name="Baumgarten S."/>
            <person name="Simakov O."/>
            <person name="Wilson M."/>
            <person name="Piel J."/>
            <person name="Ashoor H."/>
            <person name="Bougouffa S."/>
            <person name="Bajic V.B."/>
            <person name="Ryu T."/>
            <person name="Ravasi T."/>
            <person name="Bayer T."/>
            <person name="Micklem G."/>
            <person name="Kim H."/>
            <person name="Bhak J."/>
            <person name="Lajeunesse T.C."/>
            <person name="Voolstra C.R."/>
        </authorList>
    </citation>
    <scope>NUCLEOTIDE SEQUENCE [LARGE SCALE GENOMIC DNA]</scope>
    <source>
        <strain evidence="2 3">CCMP2467</strain>
    </source>
</reference>
<feature type="region of interest" description="Disordered" evidence="1">
    <location>
        <begin position="16"/>
        <end position="41"/>
    </location>
</feature>
<comment type="caution">
    <text evidence="2">The sequence shown here is derived from an EMBL/GenBank/DDBJ whole genome shotgun (WGS) entry which is preliminary data.</text>
</comment>
<feature type="compositionally biased region" description="Basic and acidic residues" evidence="1">
    <location>
        <begin position="16"/>
        <end position="26"/>
    </location>
</feature>
<feature type="compositionally biased region" description="Basic and acidic residues" evidence="1">
    <location>
        <begin position="352"/>
        <end position="366"/>
    </location>
</feature>
<evidence type="ECO:0000313" key="3">
    <source>
        <dbReference type="Proteomes" id="UP000186817"/>
    </source>
</evidence>
<keyword evidence="3" id="KW-1185">Reference proteome</keyword>
<dbReference type="AlphaFoldDB" id="A0A1Q9CZX6"/>